<dbReference type="PATRIC" id="fig|267850.7.peg.2963"/>
<dbReference type="Pfam" id="PF14718">
    <property type="entry name" value="SLT_L"/>
    <property type="match status" value="1"/>
</dbReference>
<dbReference type="InterPro" id="IPR037061">
    <property type="entry name" value="Lytic_TGlycoase_superhlx_L_sf"/>
</dbReference>
<dbReference type="PANTHER" id="PTHR37423">
    <property type="entry name" value="SOLUBLE LYTIC MUREIN TRANSGLYCOSYLASE-RELATED"/>
    <property type="match status" value="1"/>
</dbReference>
<dbReference type="EC" id="3.2.1.-" evidence="6"/>
<dbReference type="Gene3D" id="1.10.530.10">
    <property type="match status" value="1"/>
</dbReference>
<feature type="domain" description="Lytic transglycosylase superhelical linker" evidence="5">
    <location>
        <begin position="405"/>
        <end position="471"/>
    </location>
</feature>
<evidence type="ECO:0000256" key="2">
    <source>
        <dbReference type="ARBA" id="ARBA00022729"/>
    </source>
</evidence>
<dbReference type="EMBL" id="JMSZ01000042">
    <property type="protein sequence ID" value="KDE38557.1"/>
    <property type="molecule type" value="Genomic_DNA"/>
</dbReference>
<dbReference type="STRING" id="267850.ADINL_3012"/>
<accession>A0A063Y228</accession>
<dbReference type="PANTHER" id="PTHR37423:SF5">
    <property type="entry name" value="SOLUBLE LYTIC MUREIN TRANSGLYCOSYLASE"/>
    <property type="match status" value="1"/>
</dbReference>
<feature type="chain" id="PRO_5001624213" evidence="3">
    <location>
        <begin position="23"/>
        <end position="648"/>
    </location>
</feature>
<evidence type="ECO:0000256" key="3">
    <source>
        <dbReference type="SAM" id="SignalP"/>
    </source>
</evidence>
<dbReference type="InterPro" id="IPR008939">
    <property type="entry name" value="Lytic_TGlycosylase_superhlx_U"/>
</dbReference>
<proteinExistence type="inferred from homology"/>
<dbReference type="Gene3D" id="1.10.1240.20">
    <property type="entry name" value="Lytic transglycosylase, superhelical linker domain"/>
    <property type="match status" value="1"/>
</dbReference>
<keyword evidence="6" id="KW-0378">Hydrolase</keyword>
<keyword evidence="6" id="KW-0326">Glycosidase</keyword>
<organism evidence="6 7">
    <name type="scientific">Nitrincola lacisaponensis</name>
    <dbReference type="NCBI Taxonomy" id="267850"/>
    <lineage>
        <taxon>Bacteria</taxon>
        <taxon>Pseudomonadati</taxon>
        <taxon>Pseudomonadota</taxon>
        <taxon>Gammaproteobacteria</taxon>
        <taxon>Oceanospirillales</taxon>
        <taxon>Oceanospirillaceae</taxon>
        <taxon>Nitrincola</taxon>
    </lineage>
</organism>
<comment type="caution">
    <text evidence="6">The sequence shown here is derived from an EMBL/GenBank/DDBJ whole genome shotgun (WGS) entry which is preliminary data.</text>
</comment>
<dbReference type="GO" id="GO:0042597">
    <property type="term" value="C:periplasmic space"/>
    <property type="evidence" value="ECO:0007669"/>
    <property type="project" value="InterPro"/>
</dbReference>
<feature type="signal peptide" evidence="3">
    <location>
        <begin position="1"/>
        <end position="22"/>
    </location>
</feature>
<dbReference type="InterPro" id="IPR023346">
    <property type="entry name" value="Lysozyme-like_dom_sf"/>
</dbReference>
<dbReference type="Proteomes" id="UP000027318">
    <property type="component" value="Unassembled WGS sequence"/>
</dbReference>
<protein>
    <submittedName>
        <fullName evidence="6">Soluble lytic murein transglycosylase</fullName>
        <ecNumber evidence="6">3.2.1.-</ecNumber>
    </submittedName>
</protein>
<keyword evidence="7" id="KW-1185">Reference proteome</keyword>
<dbReference type="SUPFAM" id="SSF53955">
    <property type="entry name" value="Lysozyme-like"/>
    <property type="match status" value="1"/>
</dbReference>
<dbReference type="Pfam" id="PF01464">
    <property type="entry name" value="SLT"/>
    <property type="match status" value="1"/>
</dbReference>
<evidence type="ECO:0000256" key="1">
    <source>
        <dbReference type="ARBA" id="ARBA00007734"/>
    </source>
</evidence>
<keyword evidence="2 3" id="KW-0732">Signal</keyword>
<dbReference type="CDD" id="cd13401">
    <property type="entry name" value="Slt70-like"/>
    <property type="match status" value="1"/>
</dbReference>
<reference evidence="6 7" key="1">
    <citation type="journal article" date="2005" name="Int. J. Syst. Evol. Microbiol.">
        <title>Nitrincola lacisaponensis gen. nov., sp. nov., a novel alkaliphilic bacterium isolated from an alkaline, saline lake.</title>
        <authorList>
            <person name="Dimitriu P.A."/>
            <person name="Shukla S.K."/>
            <person name="Conradt J."/>
            <person name="Marquez M.C."/>
            <person name="Ventosa A."/>
            <person name="Maglia A."/>
            <person name="Peyton B.M."/>
            <person name="Pinkart H.C."/>
            <person name="Mormile M.R."/>
        </authorList>
    </citation>
    <scope>NUCLEOTIDE SEQUENCE [LARGE SCALE GENOMIC DNA]</scope>
    <source>
        <strain evidence="6 7">4CA</strain>
    </source>
</reference>
<name>A0A063Y228_9GAMM</name>
<dbReference type="InterPro" id="IPR012289">
    <property type="entry name" value="Lytic_TGlycosylase_superhlx_L"/>
</dbReference>
<dbReference type="InterPro" id="IPR008258">
    <property type="entry name" value="Transglycosylase_SLT_dom_1"/>
</dbReference>
<comment type="similarity">
    <text evidence="1">Belongs to the transglycosylase Slt family.</text>
</comment>
<dbReference type="GO" id="GO:0004553">
    <property type="term" value="F:hydrolase activity, hydrolyzing O-glycosyl compounds"/>
    <property type="evidence" value="ECO:0007669"/>
    <property type="project" value="InterPro"/>
</dbReference>
<feature type="domain" description="Transglycosylase SLT" evidence="4">
    <location>
        <begin position="482"/>
        <end position="594"/>
    </location>
</feature>
<dbReference type="Gene3D" id="1.25.20.10">
    <property type="entry name" value="Bacterial muramidases"/>
    <property type="match status" value="1"/>
</dbReference>
<evidence type="ECO:0000313" key="7">
    <source>
        <dbReference type="Proteomes" id="UP000027318"/>
    </source>
</evidence>
<dbReference type="RefSeq" id="WP_036549885.1">
    <property type="nucleotide sequence ID" value="NZ_JMSZ01000042.1"/>
</dbReference>
<dbReference type="SUPFAM" id="SSF48435">
    <property type="entry name" value="Bacterial muramidases"/>
    <property type="match status" value="1"/>
</dbReference>
<evidence type="ECO:0000259" key="4">
    <source>
        <dbReference type="Pfam" id="PF01464"/>
    </source>
</evidence>
<gene>
    <name evidence="6" type="ORF">ADINL_3012</name>
</gene>
<evidence type="ECO:0000259" key="5">
    <source>
        <dbReference type="Pfam" id="PF14718"/>
    </source>
</evidence>
<dbReference type="OrthoDB" id="92254at2"/>
<sequence length="648" mass="73463">MHLLKRASLLISGMLFSVSITAGTQIESQRERYLDTLEAARSGQSAVVEAALPQLADYPLLPYIQYAIATQQLKKLSIDDVESTLDKLQGTPLYQRFLHVWAVSLTEDRRWPEFYDYYARIRTPSAQLECLAARGEMLLGNTEKAFTEGARLWSTGNSQHAACDSLFNAMIQAGKVDSNLALERVLLALESDNTGIARYAERFVTDPAAQQQLALIWQLYNQPASLADNPNLLRPQTPNRARLASMAIQRLARDDLRRALLTWSQLTQNLSLSDAEQAPIANRLGVLYAKRFQPDAETVLAQVDPQYRFSDVTEWRIRLALIEQNWPRVETLISHLPDDVRLQGRWLYWALVADLQRGRQPNAEQLALLTSERSYYGFKAAELTQRPFALNNQPANFNQTQKQQIAQLPAMQRIHEFYRLGQTREATQEWNLMTTTLSPEQIHVAAHVIKDWGWYFQGIRGAIASDRWDDLELRFPAPYRELFDQATREFSIEPSWALAVTRQESAFLDVARSGAGARGLMQLMPATAQETARRADIPLSSLERLNDPDINVRLGSAYLAQMQRQFNGNRVHATAAYNAGPGRVRQWLAARGDLPLDIWIETIPFDETRGYVLNVLSFGVIYNTLAGQPARVFSDQERSMLAWSNPGR</sequence>
<dbReference type="AlphaFoldDB" id="A0A063Y228"/>
<evidence type="ECO:0000313" key="6">
    <source>
        <dbReference type="EMBL" id="KDE38557.1"/>
    </source>
</evidence>